<comment type="similarity">
    <text evidence="3 13">Belongs to the peptidase S11 family.</text>
</comment>
<evidence type="ECO:0000256" key="4">
    <source>
        <dbReference type="ARBA" id="ARBA00012448"/>
    </source>
</evidence>
<evidence type="ECO:0000313" key="16">
    <source>
        <dbReference type="EMBL" id="GLQ23335.1"/>
    </source>
</evidence>
<keyword evidence="9" id="KW-0133">Cell shape</keyword>
<evidence type="ECO:0000256" key="8">
    <source>
        <dbReference type="ARBA" id="ARBA00022801"/>
    </source>
</evidence>
<keyword evidence="6" id="KW-0645">Protease</keyword>
<dbReference type="RefSeq" id="WP_284388653.1">
    <property type="nucleotide sequence ID" value="NZ_BSNK01000001.1"/>
</dbReference>
<dbReference type="EC" id="3.4.16.4" evidence="4"/>
<dbReference type="InterPro" id="IPR012907">
    <property type="entry name" value="Peptidase_S11_C"/>
</dbReference>
<feature type="signal peptide" evidence="14">
    <location>
        <begin position="1"/>
        <end position="23"/>
    </location>
</feature>
<dbReference type="InterPro" id="IPR001967">
    <property type="entry name" value="Peptidase_S11_N"/>
</dbReference>
<accession>A0ABQ5V8F5</accession>
<feature type="chain" id="PRO_5045945559" description="serine-type D-Ala-D-Ala carboxypeptidase" evidence="14">
    <location>
        <begin position="24"/>
        <end position="380"/>
    </location>
</feature>
<evidence type="ECO:0000256" key="9">
    <source>
        <dbReference type="ARBA" id="ARBA00022960"/>
    </source>
</evidence>
<dbReference type="InterPro" id="IPR018044">
    <property type="entry name" value="Peptidase_S11"/>
</dbReference>
<keyword evidence="5 16" id="KW-0121">Carboxypeptidase</keyword>
<organism evidence="16 17">
    <name type="scientific">Algimonas ampicilliniresistens</name>
    <dbReference type="NCBI Taxonomy" id="1298735"/>
    <lineage>
        <taxon>Bacteria</taxon>
        <taxon>Pseudomonadati</taxon>
        <taxon>Pseudomonadota</taxon>
        <taxon>Alphaproteobacteria</taxon>
        <taxon>Maricaulales</taxon>
        <taxon>Robiginitomaculaceae</taxon>
        <taxon>Algimonas</taxon>
    </lineage>
</organism>
<proteinExistence type="inferred from homology"/>
<sequence>MLKPLLLSLILLPGSSWLTTVSAAPLETAAKQAIIIDHDTGIVLFEKDARRPMPPASMTKIMTAYMVFEALERGDIQEDTLFTVSEEAWRRGGVQSGSSTMFLKLGSQVPVIDLIRGVIIQSGNDACIVLAEGLAGSEDAFARRMTERAREMGLQSATFRNATGWPDEGHEISASDLATLSRDLIARFPDRYKIYSERSFTWNGISQGNRNPLLGSFTGADGIKTGSTSVSGYGLVGSALRDGERRTIVVNGLGSQSERASVAREIMSAAFRDFDIKSLYQPGDQIGFIPVYMGKAEDVGVVVRDDIQIGFERTDRDEIKARIDYTPAVAPVEAGSKIADLVVTKSGEEVGRYPLYATDAVARKGFFGRVGASLAQKIRG</sequence>
<evidence type="ECO:0000256" key="13">
    <source>
        <dbReference type="RuleBase" id="RU004016"/>
    </source>
</evidence>
<comment type="catalytic activity">
    <reaction evidence="12">
        <text>Preferential cleavage: (Ac)2-L-Lys-D-Ala-|-D-Ala. Also transpeptidation of peptidyl-alanyl moieties that are N-acyl substituents of D-alanine.</text>
        <dbReference type="EC" id="3.4.16.4"/>
    </reaction>
</comment>
<keyword evidence="8" id="KW-0378">Hydrolase</keyword>
<dbReference type="Proteomes" id="UP001161391">
    <property type="component" value="Unassembled WGS sequence"/>
</dbReference>
<evidence type="ECO:0000256" key="2">
    <source>
        <dbReference type="ARBA" id="ARBA00004752"/>
    </source>
</evidence>
<dbReference type="GO" id="GO:0004180">
    <property type="term" value="F:carboxypeptidase activity"/>
    <property type="evidence" value="ECO:0007669"/>
    <property type="project" value="UniProtKB-KW"/>
</dbReference>
<protein>
    <recommendedName>
        <fullName evidence="4">serine-type D-Ala-D-Ala carboxypeptidase</fullName>
        <ecNumber evidence="4">3.4.16.4</ecNumber>
    </recommendedName>
</protein>
<evidence type="ECO:0000256" key="5">
    <source>
        <dbReference type="ARBA" id="ARBA00022645"/>
    </source>
</evidence>
<evidence type="ECO:0000256" key="3">
    <source>
        <dbReference type="ARBA" id="ARBA00007164"/>
    </source>
</evidence>
<name>A0ABQ5V8F5_9PROT</name>
<dbReference type="Gene3D" id="3.40.710.10">
    <property type="entry name" value="DD-peptidase/beta-lactamase superfamily"/>
    <property type="match status" value="1"/>
</dbReference>
<comment type="function">
    <text evidence="1">Removes C-terminal D-alanyl residues from sugar-peptide cell wall precursors.</text>
</comment>
<evidence type="ECO:0000256" key="10">
    <source>
        <dbReference type="ARBA" id="ARBA00022984"/>
    </source>
</evidence>
<dbReference type="SUPFAM" id="SSF56601">
    <property type="entry name" value="beta-lactamase/transpeptidase-like"/>
    <property type="match status" value="1"/>
</dbReference>
<reference evidence="16" key="2">
    <citation type="submission" date="2023-01" db="EMBL/GenBank/DDBJ databases">
        <title>Draft genome sequence of Algimonas ampicilliniresistens strain NBRC 108219.</title>
        <authorList>
            <person name="Sun Q."/>
            <person name="Mori K."/>
        </authorList>
    </citation>
    <scope>NUCLEOTIDE SEQUENCE</scope>
    <source>
        <strain evidence="16">NBRC 108219</strain>
    </source>
</reference>
<evidence type="ECO:0000256" key="6">
    <source>
        <dbReference type="ARBA" id="ARBA00022670"/>
    </source>
</evidence>
<evidence type="ECO:0000256" key="12">
    <source>
        <dbReference type="ARBA" id="ARBA00034000"/>
    </source>
</evidence>
<evidence type="ECO:0000256" key="7">
    <source>
        <dbReference type="ARBA" id="ARBA00022729"/>
    </source>
</evidence>
<evidence type="ECO:0000256" key="1">
    <source>
        <dbReference type="ARBA" id="ARBA00003217"/>
    </source>
</evidence>
<keyword evidence="11" id="KW-0961">Cell wall biogenesis/degradation</keyword>
<evidence type="ECO:0000256" key="11">
    <source>
        <dbReference type="ARBA" id="ARBA00023316"/>
    </source>
</evidence>
<gene>
    <name evidence="16" type="ORF">GCM10007853_12090</name>
</gene>
<comment type="caution">
    <text evidence="16">The sequence shown here is derived from an EMBL/GenBank/DDBJ whole genome shotgun (WGS) entry which is preliminary data.</text>
</comment>
<evidence type="ECO:0000256" key="14">
    <source>
        <dbReference type="SAM" id="SignalP"/>
    </source>
</evidence>
<feature type="domain" description="Peptidase S11 D-Ala-D-Ala carboxypeptidase A C-terminal" evidence="15">
    <location>
        <begin position="274"/>
        <end position="363"/>
    </location>
</feature>
<evidence type="ECO:0000313" key="17">
    <source>
        <dbReference type="Proteomes" id="UP001161391"/>
    </source>
</evidence>
<reference evidence="16" key="1">
    <citation type="journal article" date="2014" name="Int. J. Syst. Evol. Microbiol.">
        <title>Complete genome of a new Firmicutes species belonging to the dominant human colonic microbiota ('Ruminococcus bicirculans') reveals two chromosomes and a selective capacity to utilize plant glucans.</title>
        <authorList>
            <consortium name="NISC Comparative Sequencing Program"/>
            <person name="Wegmann U."/>
            <person name="Louis P."/>
            <person name="Goesmann A."/>
            <person name="Henrissat B."/>
            <person name="Duncan S.H."/>
            <person name="Flint H.J."/>
        </authorList>
    </citation>
    <scope>NUCLEOTIDE SEQUENCE</scope>
    <source>
        <strain evidence="16">NBRC 108219</strain>
    </source>
</reference>
<dbReference type="PANTHER" id="PTHR21581:SF6">
    <property type="entry name" value="TRAFFICKING PROTEIN PARTICLE COMPLEX SUBUNIT 12"/>
    <property type="match status" value="1"/>
</dbReference>
<dbReference type="SUPFAM" id="SSF69189">
    <property type="entry name" value="Penicillin-binding protein associated domain"/>
    <property type="match status" value="1"/>
</dbReference>
<dbReference type="SMART" id="SM00936">
    <property type="entry name" value="PBP5_C"/>
    <property type="match status" value="1"/>
</dbReference>
<dbReference type="EMBL" id="BSNK01000001">
    <property type="protein sequence ID" value="GLQ23335.1"/>
    <property type="molecule type" value="Genomic_DNA"/>
</dbReference>
<dbReference type="Gene3D" id="2.60.410.10">
    <property type="entry name" value="D-Ala-D-Ala carboxypeptidase, C-terminal domain"/>
    <property type="match status" value="1"/>
</dbReference>
<dbReference type="Pfam" id="PF07943">
    <property type="entry name" value="PBP5_C"/>
    <property type="match status" value="1"/>
</dbReference>
<evidence type="ECO:0000259" key="15">
    <source>
        <dbReference type="SMART" id="SM00936"/>
    </source>
</evidence>
<dbReference type="PRINTS" id="PR00725">
    <property type="entry name" value="DADACBPTASE1"/>
</dbReference>
<keyword evidence="17" id="KW-1185">Reference proteome</keyword>
<keyword evidence="7 14" id="KW-0732">Signal</keyword>
<dbReference type="InterPro" id="IPR015956">
    <property type="entry name" value="Peniciliin-bd_prot_C_sf"/>
</dbReference>
<dbReference type="InterPro" id="IPR012338">
    <property type="entry name" value="Beta-lactam/transpept-like"/>
</dbReference>
<comment type="pathway">
    <text evidence="2">Cell wall biogenesis; peptidoglycan biosynthesis.</text>
</comment>
<dbReference type="Pfam" id="PF00768">
    <property type="entry name" value="Peptidase_S11"/>
    <property type="match status" value="1"/>
</dbReference>
<dbReference type="PANTHER" id="PTHR21581">
    <property type="entry name" value="D-ALANYL-D-ALANINE CARBOXYPEPTIDASE"/>
    <property type="match status" value="1"/>
</dbReference>
<dbReference type="InterPro" id="IPR037167">
    <property type="entry name" value="Peptidase_S11_C_sf"/>
</dbReference>
<keyword evidence="10" id="KW-0573">Peptidoglycan synthesis</keyword>